<keyword evidence="1" id="KW-1133">Transmembrane helix</keyword>
<dbReference type="Proteomes" id="UP000275719">
    <property type="component" value="Unassembled WGS sequence"/>
</dbReference>
<proteinExistence type="predicted"/>
<feature type="transmembrane region" description="Helical" evidence="1">
    <location>
        <begin position="378"/>
        <end position="398"/>
    </location>
</feature>
<sequence>MKTINFFLFILIFQVSFGQDYQGNIKSVSTNGLHKILLSPEIRTASENDIAHIRIFDANKKEVPYVFFGGNFSESSAINFPILAKESLKNESTSVILSNEESKNIDNLVLKIANTDVSKKYNIYGSNDKTEWFGLVNNQIISGLNDSNGTSVERLFSFPLNNYTYLKFEFIDKNSLPINILDANLYSNSISNQPKIEIGTFQIKVTSNKEKKQTEMEITFPEAQVIDEIKFSILAPNFYLRDAEILVNKTRKVKNRDESYQELFSSFQLDSKKTNQFRINELFAKQFTIVIHNADNPELTINKLELFQDQSSLIADLKSNENYTIIVDNKLNAPIYDLAQSGIDLDAKYPTTSITDLEKISKVEQIVTPKSFWQTSTFMWICIVLVVLILGFFSLSMIKDLGKEK</sequence>
<evidence type="ECO:0000256" key="1">
    <source>
        <dbReference type="SAM" id="Phobius"/>
    </source>
</evidence>
<keyword evidence="1" id="KW-0472">Membrane</keyword>
<accession>A0A3P3VZ36</accession>
<gene>
    <name evidence="2" type="ORF">EG240_15840</name>
</gene>
<reference evidence="2 3" key="1">
    <citation type="submission" date="2018-11" db="EMBL/GenBank/DDBJ databases">
        <title>Flavobacterium sp. nov., YIM 102701-2 draft genome.</title>
        <authorList>
            <person name="Li G."/>
            <person name="Jiang Y."/>
        </authorList>
    </citation>
    <scope>NUCLEOTIDE SEQUENCE [LARGE SCALE GENOMIC DNA]</scope>
    <source>
        <strain evidence="2 3">YIM 102701-2</strain>
    </source>
</reference>
<evidence type="ECO:0000313" key="3">
    <source>
        <dbReference type="Proteomes" id="UP000275719"/>
    </source>
</evidence>
<dbReference type="RefSeq" id="WP_125020309.1">
    <property type="nucleotide sequence ID" value="NZ_RQVQ01000071.1"/>
</dbReference>
<dbReference type="EMBL" id="RQVQ01000071">
    <property type="protein sequence ID" value="RRJ86876.1"/>
    <property type="molecule type" value="Genomic_DNA"/>
</dbReference>
<name>A0A3P3VZ36_9FLAO</name>
<keyword evidence="3" id="KW-1185">Reference proteome</keyword>
<comment type="caution">
    <text evidence="2">The sequence shown here is derived from an EMBL/GenBank/DDBJ whole genome shotgun (WGS) entry which is preliminary data.</text>
</comment>
<keyword evidence="1" id="KW-0812">Transmembrane</keyword>
<evidence type="ECO:0008006" key="4">
    <source>
        <dbReference type="Google" id="ProtNLM"/>
    </source>
</evidence>
<dbReference type="OrthoDB" id="994644at2"/>
<protein>
    <recommendedName>
        <fullName evidence="4">DUF3999 domain-containing protein</fullName>
    </recommendedName>
</protein>
<organism evidence="2 3">
    <name type="scientific">Paenimyroides tangerinum</name>
    <dbReference type="NCBI Taxonomy" id="2488728"/>
    <lineage>
        <taxon>Bacteria</taxon>
        <taxon>Pseudomonadati</taxon>
        <taxon>Bacteroidota</taxon>
        <taxon>Flavobacteriia</taxon>
        <taxon>Flavobacteriales</taxon>
        <taxon>Flavobacteriaceae</taxon>
        <taxon>Paenimyroides</taxon>
    </lineage>
</organism>
<evidence type="ECO:0000313" key="2">
    <source>
        <dbReference type="EMBL" id="RRJ86876.1"/>
    </source>
</evidence>
<dbReference type="AlphaFoldDB" id="A0A3P3VZ36"/>